<dbReference type="InterPro" id="IPR056856">
    <property type="entry name" value="TPR_AP5Z1_C"/>
</dbReference>
<dbReference type="InterPro" id="IPR055450">
    <property type="entry name" value="AP5Z1_ARM"/>
</dbReference>
<reference evidence="4 5" key="1">
    <citation type="journal article" date="2020" name="bioRxiv">
        <title>Metabolic contributions of an alphaproteobacterial endosymbiont in the apicomplexan Cardiosporidium cionae.</title>
        <authorList>
            <person name="Hunter E.S."/>
            <person name="Paight C.J."/>
            <person name="Lane C.E."/>
        </authorList>
    </citation>
    <scope>NUCLEOTIDE SEQUENCE [LARGE SCALE GENOMIC DNA]</scope>
    <source>
        <strain evidence="4">ESH_2018</strain>
    </source>
</reference>
<sequence>METFGKDSPSSIPRDSWISMLLPLRDALRKVSNLSNDTSTTFPLLRRVYYHSISNIYKPTVLFSTSTRSGGELSEAVYKVIQALYALLVGSDQRIPSKYYILGSAVIRELCYDDIPIFFRENMRGNFSEYSLQTLPLFLSLLTDLSHKELLLKNANNLVRWIQSGLLQLPSATVESLFFLLKTPSSSSSHSHPKGGSTAVDTTAVFLPFKKCGEMHPHLCEIFSLMDSMAERSPEDTFFRMQQLFHVCKISLSLLVAISYNYPASLSYSSHIAPVEFTFHQLLLEATLEDVHTQSMIFPLWPRFFKTSSLKFVTELDGSPCREFFTVLNIGEGFSFDQQLNVQVFSSLYTWIFSLYRSQLFACRRNQIRLELLSKLSHYKLESLLNASTSKQISKNDSMKDSSSQNAIYFVDSSPLLNISFCKIIATYCFRLLEQIDRDAFNMEPGKSTTLVGKFFVGFIKNFINETEWQMDFIESVAVEAIRLLDLLCIIDPSFILSSIKAIKKVYVRLFERQGGLVLTTIVQFFYNHGHHVMMAWTPVLHNFFVDYINTHYRNALISMNLYIFLRNNISKLVQSSNTLHRYFPSILKLLAFHPRILVVEFLPILPSMVKLETLIEFVHSILDLPLTSLFLSIVRKYIKKEFFYEKKMYSGGPCIWEEDRNYLSSGLNCFYKIFPSYPRVLAMCSTVTLILETTFHCLPSDITDATIESLFDLIFKRFTLLYPVESYLTSIQSIFIDTLLSLGHRWPKLLLSSHSRLHQAIELNLTKEGFSLVEHLCWSFGEYSTPNLFEEDVMNLEGLMILLETLIQKFLFEEEFTSSLPSSFSVTFPSSKNDFSTPSSPPSEIQNNIFFSGKEILPFVQEASSVTLSSLPNEESLFSENFVSSSSFLSSYMPLPPSATSPLVPSFIGKEKYSEKSFFSSFPSRFVCIIVMSLCKLVFSFVSFDFFVIITLCDAHQWPWVIERCHHGLSLFDNAAIAASLCYTGDPDAS</sequence>
<dbReference type="Pfam" id="PF25154">
    <property type="entry name" value="TPR_AP5Z1_C"/>
    <property type="match status" value="1"/>
</dbReference>
<dbReference type="Proteomes" id="UP000823046">
    <property type="component" value="Unassembled WGS sequence"/>
</dbReference>
<dbReference type="InterPro" id="IPR056857">
    <property type="entry name" value="TPR_AP5Z1_N"/>
</dbReference>
<dbReference type="PANTHER" id="PTHR46488">
    <property type="entry name" value="AP-5 COMPLEX SUBUNIT ZETA-1"/>
    <property type="match status" value="1"/>
</dbReference>
<evidence type="ECO:0000313" key="5">
    <source>
        <dbReference type="Proteomes" id="UP000823046"/>
    </source>
</evidence>
<feature type="domain" description="AP-5 complex subunit zeta-1 C-terminal TPR" evidence="3">
    <location>
        <begin position="676"/>
        <end position="787"/>
    </location>
</feature>
<dbReference type="InterPro" id="IPR028222">
    <property type="entry name" value="AP5Z1"/>
</dbReference>
<feature type="domain" description="AP-5 complex subunit zeta-1 ARM repeats" evidence="1">
    <location>
        <begin position="476"/>
        <end position="589"/>
    </location>
</feature>
<dbReference type="EMBL" id="JADAQX010000608">
    <property type="protein sequence ID" value="KAF8819772.1"/>
    <property type="molecule type" value="Genomic_DNA"/>
</dbReference>
<proteinExistence type="predicted"/>
<protein>
    <submittedName>
        <fullName evidence="4">Uncharacterized protein</fullName>
    </submittedName>
</protein>
<evidence type="ECO:0000259" key="2">
    <source>
        <dbReference type="Pfam" id="PF25153"/>
    </source>
</evidence>
<dbReference type="Pfam" id="PF25153">
    <property type="entry name" value="TPR_AP5Z1"/>
    <property type="match status" value="1"/>
</dbReference>
<evidence type="ECO:0000259" key="1">
    <source>
        <dbReference type="Pfam" id="PF14764"/>
    </source>
</evidence>
<organism evidence="4 5">
    <name type="scientific">Cardiosporidium cionae</name>
    <dbReference type="NCBI Taxonomy" id="476202"/>
    <lineage>
        <taxon>Eukaryota</taxon>
        <taxon>Sar</taxon>
        <taxon>Alveolata</taxon>
        <taxon>Apicomplexa</taxon>
        <taxon>Aconoidasida</taxon>
        <taxon>Nephromycida</taxon>
        <taxon>Cardiosporidium</taxon>
    </lineage>
</organism>
<comment type="caution">
    <text evidence="4">The sequence shown here is derived from an EMBL/GenBank/DDBJ whole genome shotgun (WGS) entry which is preliminary data.</text>
</comment>
<dbReference type="Pfam" id="PF14764">
    <property type="entry name" value="SPG48"/>
    <property type="match status" value="1"/>
</dbReference>
<keyword evidence="5" id="KW-1185">Reference proteome</keyword>
<feature type="domain" description="AP-5 complex subunit zeta-1 N-terminal TPR" evidence="2">
    <location>
        <begin position="286"/>
        <end position="355"/>
    </location>
</feature>
<evidence type="ECO:0000313" key="4">
    <source>
        <dbReference type="EMBL" id="KAF8819772.1"/>
    </source>
</evidence>
<dbReference type="PANTHER" id="PTHR46488:SF1">
    <property type="entry name" value="AP-5 COMPLEX SUBUNIT ZETA-1"/>
    <property type="match status" value="1"/>
</dbReference>
<name>A0ABQ7J714_9APIC</name>
<evidence type="ECO:0000259" key="3">
    <source>
        <dbReference type="Pfam" id="PF25154"/>
    </source>
</evidence>
<accession>A0ABQ7J714</accession>
<gene>
    <name evidence="4" type="ORF">IE077_004021</name>
</gene>
<feature type="non-terminal residue" evidence="4">
    <location>
        <position position="991"/>
    </location>
</feature>